<dbReference type="PANTHER" id="PTHR35579">
    <property type="entry name" value="CRISPR SYSTEM CMS ENDORIBONUCLEASE CSM3"/>
    <property type="match status" value="1"/>
</dbReference>
<dbReference type="SMR" id="C7N9Z4"/>
<dbReference type="HOGENOM" id="CLU_382552_0_0_0"/>
<evidence type="ECO:0000313" key="4">
    <source>
        <dbReference type="Proteomes" id="UP000001910"/>
    </source>
</evidence>
<dbReference type="NCBIfam" id="TIGR03986">
    <property type="entry name" value="TIGR03986 family CRISPR-associated RAMP protein"/>
    <property type="match status" value="1"/>
</dbReference>
<evidence type="ECO:0000256" key="1">
    <source>
        <dbReference type="ARBA" id="ARBA00023118"/>
    </source>
</evidence>
<keyword evidence="4" id="KW-1185">Reference proteome</keyword>
<feature type="domain" description="CRISPR type III-associated protein" evidence="2">
    <location>
        <begin position="41"/>
        <end position="178"/>
    </location>
</feature>
<dbReference type="eggNOG" id="COG1337">
    <property type="taxonomic scope" value="Bacteria"/>
</dbReference>
<dbReference type="OrthoDB" id="5362408at2"/>
<gene>
    <name evidence="3" type="ordered locus">Lebu_1075</name>
</gene>
<accession>C7N9Z4</accession>
<reference evidence="3 4" key="1">
    <citation type="journal article" date="2009" name="Stand. Genomic Sci.">
        <title>Complete genome sequence of Leptotrichia buccalis type strain (C-1013-b).</title>
        <authorList>
            <person name="Ivanova N."/>
            <person name="Gronow S."/>
            <person name="Lapidus A."/>
            <person name="Copeland A."/>
            <person name="Glavina Del Rio T."/>
            <person name="Nolan M."/>
            <person name="Lucas S."/>
            <person name="Chen F."/>
            <person name="Tice H."/>
            <person name="Cheng J.F."/>
            <person name="Saunders E."/>
            <person name="Bruce D."/>
            <person name="Goodwin L."/>
            <person name="Brettin T."/>
            <person name="Detter J.C."/>
            <person name="Han C."/>
            <person name="Pitluck S."/>
            <person name="Mikhailova N."/>
            <person name="Pati A."/>
            <person name="Mavrommatis K."/>
            <person name="Chen A."/>
            <person name="Palaniappan K."/>
            <person name="Land M."/>
            <person name="Hauser L."/>
            <person name="Chang Y.J."/>
            <person name="Jeffries C.D."/>
            <person name="Chain P."/>
            <person name="Rohde C."/>
            <person name="Goker M."/>
            <person name="Bristow J."/>
            <person name="Eisen J.A."/>
            <person name="Markowitz V."/>
            <person name="Hugenholtz P."/>
            <person name="Kyrpides N.C."/>
            <person name="Klenk H.P."/>
        </authorList>
    </citation>
    <scope>NUCLEOTIDE SEQUENCE [LARGE SCALE GENOMIC DNA]</scope>
    <source>
        <strain evidence="4">ATCC 14201 / DSM 1135 / JCM 12969 / NCTC 10249 / C-1013-b</strain>
    </source>
</reference>
<dbReference type="AlphaFoldDB" id="C7N9Z4"/>
<feature type="domain" description="CRISPR type III-associated protein" evidence="2">
    <location>
        <begin position="316"/>
        <end position="486"/>
    </location>
</feature>
<dbReference type="RefSeq" id="WP_015769320.1">
    <property type="nucleotide sequence ID" value="NC_013192.1"/>
</dbReference>
<name>C7N9Z4_LEPBD</name>
<protein>
    <recommendedName>
        <fullName evidence="2">CRISPR type III-associated protein domain-containing protein</fullName>
    </recommendedName>
</protein>
<evidence type="ECO:0000259" key="2">
    <source>
        <dbReference type="Pfam" id="PF03787"/>
    </source>
</evidence>
<dbReference type="PANTHER" id="PTHR35579:SF3">
    <property type="entry name" value="CRISPR SYSTEM CMS ENDORIBONUCLEASE CSM3"/>
    <property type="match status" value="1"/>
</dbReference>
<organism evidence="3 4">
    <name type="scientific">Leptotrichia buccalis (strain ATCC 14201 / DSM 1135 / JCM 12969 / NCTC 10249 / C-1013-b)</name>
    <dbReference type="NCBI Taxonomy" id="523794"/>
    <lineage>
        <taxon>Bacteria</taxon>
        <taxon>Fusobacteriati</taxon>
        <taxon>Fusobacteriota</taxon>
        <taxon>Fusobacteriia</taxon>
        <taxon>Fusobacteriales</taxon>
        <taxon>Leptotrichiaceae</taxon>
        <taxon>Leptotrichia</taxon>
    </lineage>
</organism>
<dbReference type="Proteomes" id="UP000001910">
    <property type="component" value="Chromosome"/>
</dbReference>
<dbReference type="STRING" id="523794.Lebu_1075"/>
<sequence>MGKNNVIPIKQYPYNFVSLGEKVIDRGKREVGTNTGKFKCKLITKSPLFIGGKKIDDAGHTLEYFYKENERLTIPASSLKGAIRNIVDVLTNSVIRNIEDERLEERLKPNRESIVKYGIIESLPKDGEDGIIRLAHRVKVKKEILSKKSPTYDKKGKIYKIYMKEKIKKIDKIETEKEYQELLGKKDGKGVITVTIWVASERPKEKYEKILVKTNEILYRFTKKELEDIEYLIKQRSDRDKKENKDFYYKSRKGGSEKNFFKLKVGDPIIMYKKNTKDDMVHLVFSEIPRIRYKFSPLDLVPKKFQPSDSLEKLSFSEKLFGTIGDNTKKDNNKEGDLVALEGRVFFEDAKIINKNPKIINNGKLVILKPFGEPHPTQVSFYLNRKDYNSNAEEGIFIKGRKFYWHHRDKIEKDFKTFSNSITMNSREKYNSSLELLDYGNEFEFDVHFENLMDSELGVLIYALELENGLLHKIGRGKAFGFGSCKIIIEEFNLENRNKYSNFSESIFESGKKEKYINKAKEKYINERANVEELKIILSQTNNLDFSKSPFPEENGRTPGKNTLNWFLNKKSKGELILEGILKISGK</sequence>
<dbReference type="CDD" id="cd09726">
    <property type="entry name" value="RAMP_I_III"/>
    <property type="match status" value="1"/>
</dbReference>
<dbReference type="EMBL" id="CP001685">
    <property type="protein sequence ID" value="ACV38975.1"/>
    <property type="molecule type" value="Genomic_DNA"/>
</dbReference>
<dbReference type="KEGG" id="lba:Lebu_1075"/>
<keyword evidence="1" id="KW-0051">Antiviral defense</keyword>
<dbReference type="Pfam" id="PF03787">
    <property type="entry name" value="RAMPs"/>
    <property type="match status" value="2"/>
</dbReference>
<dbReference type="InterPro" id="IPR052216">
    <property type="entry name" value="CRISPR_Csm3_endoribonuclease"/>
</dbReference>
<dbReference type="InterPro" id="IPR023825">
    <property type="entry name" value="CRISPR-assoc_RAMP_BGP1436"/>
</dbReference>
<evidence type="ECO:0000313" key="3">
    <source>
        <dbReference type="EMBL" id="ACV38975.1"/>
    </source>
</evidence>
<dbReference type="InterPro" id="IPR005537">
    <property type="entry name" value="RAMP_III_fam"/>
</dbReference>
<proteinExistence type="predicted"/>
<dbReference type="GO" id="GO:0051607">
    <property type="term" value="P:defense response to virus"/>
    <property type="evidence" value="ECO:0007669"/>
    <property type="project" value="UniProtKB-KW"/>
</dbReference>